<dbReference type="GO" id="GO:0015035">
    <property type="term" value="F:protein-disulfide reductase activity"/>
    <property type="evidence" value="ECO:0007669"/>
    <property type="project" value="UniProtKB-UniRule"/>
</dbReference>
<evidence type="ECO:0000256" key="5">
    <source>
        <dbReference type="ARBA" id="ARBA00023157"/>
    </source>
</evidence>
<dbReference type="OrthoDB" id="9790390at2"/>
<feature type="active site" description="Nucleophile" evidence="9">
    <location>
        <position position="34"/>
    </location>
</feature>
<dbReference type="AlphaFoldDB" id="A0A174GIA8"/>
<dbReference type="EMBL" id="CYZL01000018">
    <property type="protein sequence ID" value="CUO62324.1"/>
    <property type="molecule type" value="Genomic_DNA"/>
</dbReference>
<organism evidence="13 17">
    <name type="scientific">Anaerobutyricum hallii</name>
    <dbReference type="NCBI Taxonomy" id="39488"/>
    <lineage>
        <taxon>Bacteria</taxon>
        <taxon>Bacillati</taxon>
        <taxon>Bacillota</taxon>
        <taxon>Clostridia</taxon>
        <taxon>Lachnospirales</taxon>
        <taxon>Lachnospiraceae</taxon>
        <taxon>Anaerobutyricum</taxon>
    </lineage>
</organism>
<evidence type="ECO:0000256" key="4">
    <source>
        <dbReference type="ARBA" id="ARBA00022982"/>
    </source>
</evidence>
<dbReference type="PANTHER" id="PTHR45663:SF11">
    <property type="entry name" value="GEO12009P1"/>
    <property type="match status" value="1"/>
</dbReference>
<dbReference type="InterPro" id="IPR005746">
    <property type="entry name" value="Thioredoxin"/>
</dbReference>
<dbReference type="FunFam" id="3.40.30.10:FF:000001">
    <property type="entry name" value="Thioredoxin"/>
    <property type="match status" value="1"/>
</dbReference>
<dbReference type="NCBIfam" id="TIGR01068">
    <property type="entry name" value="thioredoxin"/>
    <property type="match status" value="1"/>
</dbReference>
<dbReference type="Proteomes" id="UP000095390">
    <property type="component" value="Unassembled WGS sequence"/>
</dbReference>
<dbReference type="PROSITE" id="PS51352">
    <property type="entry name" value="THIOREDOXIN_2"/>
    <property type="match status" value="1"/>
</dbReference>
<feature type="site" description="Contributes to redox potential value" evidence="9">
    <location>
        <position position="33"/>
    </location>
</feature>
<dbReference type="InterPro" id="IPR013766">
    <property type="entry name" value="Thioredoxin_domain"/>
</dbReference>
<dbReference type="RefSeq" id="WP_005344679.1">
    <property type="nucleotide sequence ID" value="NZ_BLYK01000152.1"/>
</dbReference>
<dbReference type="EMBL" id="CYYC01000017">
    <property type="protein sequence ID" value="CUN00196.1"/>
    <property type="molecule type" value="Genomic_DNA"/>
</dbReference>
<dbReference type="PIRSF" id="PIRSF000077">
    <property type="entry name" value="Thioredoxin"/>
    <property type="match status" value="1"/>
</dbReference>
<feature type="active site" description="Nucleophile" evidence="9">
    <location>
        <position position="31"/>
    </location>
</feature>
<evidence type="ECO:0000256" key="8">
    <source>
        <dbReference type="PIRNR" id="PIRNR000077"/>
    </source>
</evidence>
<keyword evidence="3" id="KW-0813">Transport</keyword>
<evidence type="ECO:0000256" key="6">
    <source>
        <dbReference type="ARBA" id="ARBA00023284"/>
    </source>
</evidence>
<feature type="site" description="Contributes to redox potential value" evidence="9">
    <location>
        <position position="32"/>
    </location>
</feature>
<evidence type="ECO:0000256" key="2">
    <source>
        <dbReference type="ARBA" id="ARBA00020570"/>
    </source>
</evidence>
<dbReference type="Proteomes" id="UP000286561">
    <property type="component" value="Unassembled WGS sequence"/>
</dbReference>
<evidence type="ECO:0000313" key="19">
    <source>
        <dbReference type="Proteomes" id="UP000286561"/>
    </source>
</evidence>
<evidence type="ECO:0000256" key="1">
    <source>
        <dbReference type="ARBA" id="ARBA00008987"/>
    </source>
</evidence>
<evidence type="ECO:0000313" key="12">
    <source>
        <dbReference type="EMBL" id="CUN00196.1"/>
    </source>
</evidence>
<evidence type="ECO:0000313" key="17">
    <source>
        <dbReference type="Proteomes" id="UP000095679"/>
    </source>
</evidence>
<dbReference type="GeneID" id="75049396"/>
<reference evidence="16 17" key="1">
    <citation type="submission" date="2015-09" db="EMBL/GenBank/DDBJ databases">
        <authorList>
            <consortium name="Pathogen Informatics"/>
        </authorList>
    </citation>
    <scope>NUCLEOTIDE SEQUENCE [LARGE SCALE GENOMIC DNA]</scope>
    <source>
        <strain evidence="13 17">2789STDY5834835</strain>
        <strain evidence="12 16">2789STDY5834966</strain>
    </source>
</reference>
<evidence type="ECO:0000256" key="3">
    <source>
        <dbReference type="ARBA" id="ARBA00022448"/>
    </source>
</evidence>
<sequence>MAIINLTKETFKQQISEVDKPVIVDFWAPWCTYCRRIAPAFDKIASQQEDKLIFAKLDIDDAAEIAEEYGVDTIPTLIIFKNGEVFGSIVAPDSKAKIEAFIEENL</sequence>
<comment type="similarity">
    <text evidence="1 8">Belongs to the thioredoxin family.</text>
</comment>
<dbReference type="EMBL" id="QRNJ01000045">
    <property type="protein sequence ID" value="RHK37399.1"/>
    <property type="molecule type" value="Genomic_DNA"/>
</dbReference>
<evidence type="ECO:0000259" key="11">
    <source>
        <dbReference type="PROSITE" id="PS51352"/>
    </source>
</evidence>
<evidence type="ECO:0000313" key="18">
    <source>
        <dbReference type="Proteomes" id="UP000283497"/>
    </source>
</evidence>
<dbReference type="CDD" id="cd02947">
    <property type="entry name" value="TRX_family"/>
    <property type="match status" value="1"/>
</dbReference>
<protein>
    <recommendedName>
        <fullName evidence="2 7">Thioredoxin</fullName>
    </recommendedName>
</protein>
<dbReference type="InterPro" id="IPR036249">
    <property type="entry name" value="Thioredoxin-like_sf"/>
</dbReference>
<proteinExistence type="inferred from homology"/>
<evidence type="ECO:0000313" key="13">
    <source>
        <dbReference type="EMBL" id="CUO62324.1"/>
    </source>
</evidence>
<dbReference type="Pfam" id="PF00085">
    <property type="entry name" value="Thioredoxin"/>
    <property type="match status" value="1"/>
</dbReference>
<evidence type="ECO:0000256" key="9">
    <source>
        <dbReference type="PIRSR" id="PIRSR000077-1"/>
    </source>
</evidence>
<feature type="domain" description="Thioredoxin" evidence="11">
    <location>
        <begin position="1"/>
        <end position="106"/>
    </location>
</feature>
<dbReference type="EMBL" id="QSEP01000070">
    <property type="protein sequence ID" value="RGZ81365.1"/>
    <property type="molecule type" value="Genomic_DNA"/>
</dbReference>
<dbReference type="PROSITE" id="PS00194">
    <property type="entry name" value="THIOREDOXIN_1"/>
    <property type="match status" value="1"/>
</dbReference>
<dbReference type="Proteomes" id="UP000095679">
    <property type="component" value="Unassembled WGS sequence"/>
</dbReference>
<accession>A0A174GIA8</accession>
<evidence type="ECO:0000313" key="14">
    <source>
        <dbReference type="EMBL" id="RGZ81365.1"/>
    </source>
</evidence>
<keyword evidence="6 10" id="KW-0676">Redox-active center</keyword>
<dbReference type="PANTHER" id="PTHR45663">
    <property type="entry name" value="GEO12009P1"/>
    <property type="match status" value="1"/>
</dbReference>
<reference evidence="18 19" key="2">
    <citation type="submission" date="2018-08" db="EMBL/GenBank/DDBJ databases">
        <title>A genome reference for cultivated species of the human gut microbiota.</title>
        <authorList>
            <person name="Zou Y."/>
            <person name="Xue W."/>
            <person name="Luo G."/>
        </authorList>
    </citation>
    <scope>NUCLEOTIDE SEQUENCE [LARGE SCALE GENOMIC DNA]</scope>
    <source>
        <strain evidence="15 18">AF45-14BH</strain>
        <strain evidence="14 19">AM48-23BH</strain>
    </source>
</reference>
<gene>
    <name evidence="13" type="primary">trxA_2</name>
    <name evidence="14" type="synonym">trxA</name>
    <name evidence="15" type="ORF">DW068_11325</name>
    <name evidence="14" type="ORF">DW972_10465</name>
    <name evidence="13" type="ORF">ERS852450_02110</name>
    <name evidence="12" type="ORF">ERS852578_01576</name>
</gene>
<dbReference type="SUPFAM" id="SSF52833">
    <property type="entry name" value="Thioredoxin-like"/>
    <property type="match status" value="1"/>
</dbReference>
<dbReference type="PRINTS" id="PR00421">
    <property type="entry name" value="THIOREDOXIN"/>
</dbReference>
<keyword evidence="4" id="KW-0249">Electron transport</keyword>
<feature type="site" description="Deprotonates C-terminal active site Cys" evidence="9">
    <location>
        <position position="25"/>
    </location>
</feature>
<evidence type="ECO:0000313" key="15">
    <source>
        <dbReference type="EMBL" id="RHK37399.1"/>
    </source>
</evidence>
<dbReference type="GO" id="GO:0005737">
    <property type="term" value="C:cytoplasm"/>
    <property type="evidence" value="ECO:0007669"/>
    <property type="project" value="TreeGrafter"/>
</dbReference>
<evidence type="ECO:0000313" key="16">
    <source>
        <dbReference type="Proteomes" id="UP000095390"/>
    </source>
</evidence>
<feature type="disulfide bond" description="Redox-active" evidence="10">
    <location>
        <begin position="31"/>
        <end position="34"/>
    </location>
</feature>
<dbReference type="Gene3D" id="3.40.30.10">
    <property type="entry name" value="Glutaredoxin"/>
    <property type="match status" value="1"/>
</dbReference>
<dbReference type="InterPro" id="IPR017937">
    <property type="entry name" value="Thioredoxin_CS"/>
</dbReference>
<keyword evidence="5 10" id="KW-1015">Disulfide bond</keyword>
<name>A0A174GIA8_9FIRM</name>
<evidence type="ECO:0000256" key="10">
    <source>
        <dbReference type="PIRSR" id="PIRSR000077-4"/>
    </source>
</evidence>
<dbReference type="Proteomes" id="UP000283497">
    <property type="component" value="Unassembled WGS sequence"/>
</dbReference>
<evidence type="ECO:0000256" key="7">
    <source>
        <dbReference type="NCBIfam" id="TIGR01068"/>
    </source>
</evidence>